<evidence type="ECO:0000256" key="2">
    <source>
        <dbReference type="ARBA" id="ARBA00009285"/>
    </source>
</evidence>
<feature type="domain" description="TAP-C" evidence="13">
    <location>
        <begin position="610"/>
        <end position="661"/>
    </location>
</feature>
<dbReference type="Pfam" id="PF24048">
    <property type="entry name" value="LRR_NXF1-5"/>
    <property type="match status" value="1"/>
</dbReference>
<evidence type="ECO:0000259" key="12">
    <source>
        <dbReference type="PROSITE" id="PS50177"/>
    </source>
</evidence>
<dbReference type="InterPro" id="IPR018222">
    <property type="entry name" value="Nuclear_transport_factor_2_euk"/>
</dbReference>
<dbReference type="SUPFAM" id="SSF46934">
    <property type="entry name" value="UBA-like"/>
    <property type="match status" value="1"/>
</dbReference>
<dbReference type="Gene3D" id="1.10.8.10">
    <property type="entry name" value="DNA helicase RuvA subunit, C-terminal domain"/>
    <property type="match status" value="1"/>
</dbReference>
<dbReference type="InterPro" id="IPR009060">
    <property type="entry name" value="UBA-like_sf"/>
</dbReference>
<evidence type="ECO:0000313" key="15">
    <source>
        <dbReference type="Proteomes" id="UP000799767"/>
    </source>
</evidence>
<keyword evidence="7" id="KW-0509">mRNA transport</keyword>
<accession>A0A6A6PQH0</accession>
<dbReference type="InterPro" id="IPR001611">
    <property type="entry name" value="Leu-rich_rpt"/>
</dbReference>
<dbReference type="Pfam" id="PF22602">
    <property type="entry name" value="NXF_NTF2"/>
    <property type="match status" value="1"/>
</dbReference>
<keyword evidence="15" id="KW-1185">Reference proteome</keyword>
<evidence type="ECO:0000256" key="1">
    <source>
        <dbReference type="ARBA" id="ARBA00004123"/>
    </source>
</evidence>
<dbReference type="CDD" id="cd14342">
    <property type="entry name" value="UBA_TAP-C"/>
    <property type="match status" value="1"/>
</dbReference>
<dbReference type="OrthoDB" id="25872at2759"/>
<dbReference type="PANTHER" id="PTHR10662">
    <property type="entry name" value="NUCLEAR RNA EXPORT FACTOR"/>
    <property type="match status" value="1"/>
</dbReference>
<dbReference type="FunFam" id="3.10.450.50:FF:000013">
    <property type="entry name" value="mRNA export factor mex67"/>
    <property type="match status" value="1"/>
</dbReference>
<keyword evidence="4" id="KW-0963">Cytoplasm</keyword>
<dbReference type="Gene3D" id="3.10.450.50">
    <property type="match status" value="1"/>
</dbReference>
<comment type="subcellular location">
    <subcellularLocation>
        <location evidence="1">Nucleus</location>
    </subcellularLocation>
</comment>
<evidence type="ECO:0000256" key="5">
    <source>
        <dbReference type="ARBA" id="ARBA00022614"/>
    </source>
</evidence>
<dbReference type="Proteomes" id="UP000799767">
    <property type="component" value="Unassembled WGS sequence"/>
</dbReference>
<dbReference type="InterPro" id="IPR030217">
    <property type="entry name" value="NXF_fam"/>
</dbReference>
<dbReference type="PROSITE" id="PS51450">
    <property type="entry name" value="LRR"/>
    <property type="match status" value="1"/>
</dbReference>
<dbReference type="SMART" id="SM00804">
    <property type="entry name" value="TAP_C"/>
    <property type="match status" value="1"/>
</dbReference>
<feature type="compositionally biased region" description="Low complexity" evidence="11">
    <location>
        <begin position="66"/>
        <end position="77"/>
    </location>
</feature>
<evidence type="ECO:0000259" key="13">
    <source>
        <dbReference type="PROSITE" id="PS51281"/>
    </source>
</evidence>
<keyword evidence="8" id="KW-0539">Nucleus</keyword>
<feature type="domain" description="NTF2" evidence="12">
    <location>
        <begin position="394"/>
        <end position="571"/>
    </location>
</feature>
<dbReference type="RefSeq" id="XP_033588920.1">
    <property type="nucleotide sequence ID" value="XM_033731192.1"/>
</dbReference>
<evidence type="ECO:0000256" key="3">
    <source>
        <dbReference type="ARBA" id="ARBA00022448"/>
    </source>
</evidence>
<keyword evidence="5" id="KW-0433">Leucine-rich repeat</keyword>
<dbReference type="InterPro" id="IPR057125">
    <property type="entry name" value="NXF1/2/3/5-like_LRR"/>
</dbReference>
<dbReference type="FunFam" id="3.80.10.10:FF:000296">
    <property type="entry name" value="mRNA export factor MEX67"/>
    <property type="match status" value="1"/>
</dbReference>
<dbReference type="SUPFAM" id="SSF54427">
    <property type="entry name" value="NTF2-like"/>
    <property type="match status" value="1"/>
</dbReference>
<comment type="similarity">
    <text evidence="2">Belongs to the NXF family.</text>
</comment>
<dbReference type="Pfam" id="PF03943">
    <property type="entry name" value="TAP_C"/>
    <property type="match status" value="1"/>
</dbReference>
<evidence type="ECO:0000313" key="14">
    <source>
        <dbReference type="EMBL" id="KAF2482350.1"/>
    </source>
</evidence>
<organism evidence="14 15">
    <name type="scientific">Neohortaea acidophila</name>
    <dbReference type="NCBI Taxonomy" id="245834"/>
    <lineage>
        <taxon>Eukaryota</taxon>
        <taxon>Fungi</taxon>
        <taxon>Dikarya</taxon>
        <taxon>Ascomycota</taxon>
        <taxon>Pezizomycotina</taxon>
        <taxon>Dothideomycetes</taxon>
        <taxon>Dothideomycetidae</taxon>
        <taxon>Mycosphaerellales</taxon>
        <taxon>Teratosphaeriaceae</taxon>
        <taxon>Neohortaea</taxon>
    </lineage>
</organism>
<comment type="function">
    <text evidence="9">Involved in the export of mRNA from the nucleus to the cytoplasm.</text>
</comment>
<dbReference type="InterPro" id="IPR005637">
    <property type="entry name" value="TAP_C_dom"/>
</dbReference>
<keyword evidence="6" id="KW-0677">Repeat</keyword>
<reference evidence="14" key="1">
    <citation type="journal article" date="2020" name="Stud. Mycol.">
        <title>101 Dothideomycetes genomes: a test case for predicting lifestyles and emergence of pathogens.</title>
        <authorList>
            <person name="Haridas S."/>
            <person name="Albert R."/>
            <person name="Binder M."/>
            <person name="Bloem J."/>
            <person name="Labutti K."/>
            <person name="Salamov A."/>
            <person name="Andreopoulos B."/>
            <person name="Baker S."/>
            <person name="Barry K."/>
            <person name="Bills G."/>
            <person name="Bluhm B."/>
            <person name="Cannon C."/>
            <person name="Castanera R."/>
            <person name="Culley D."/>
            <person name="Daum C."/>
            <person name="Ezra D."/>
            <person name="Gonzalez J."/>
            <person name="Henrissat B."/>
            <person name="Kuo A."/>
            <person name="Liang C."/>
            <person name="Lipzen A."/>
            <person name="Lutzoni F."/>
            <person name="Magnuson J."/>
            <person name="Mondo S."/>
            <person name="Nolan M."/>
            <person name="Ohm R."/>
            <person name="Pangilinan J."/>
            <person name="Park H.-J."/>
            <person name="Ramirez L."/>
            <person name="Alfaro M."/>
            <person name="Sun H."/>
            <person name="Tritt A."/>
            <person name="Yoshinaga Y."/>
            <person name="Zwiers L.-H."/>
            <person name="Turgeon B."/>
            <person name="Goodwin S."/>
            <person name="Spatafora J."/>
            <person name="Crous P."/>
            <person name="Grigoriev I."/>
        </authorList>
    </citation>
    <scope>NUCLEOTIDE SEQUENCE</scope>
    <source>
        <strain evidence="14">CBS 113389</strain>
    </source>
</reference>
<evidence type="ECO:0000256" key="9">
    <source>
        <dbReference type="ARBA" id="ARBA00055253"/>
    </source>
</evidence>
<dbReference type="GO" id="GO:0016973">
    <property type="term" value="P:poly(A)+ mRNA export from nucleus"/>
    <property type="evidence" value="ECO:0007669"/>
    <property type="project" value="TreeGrafter"/>
</dbReference>
<dbReference type="InterPro" id="IPR002075">
    <property type="entry name" value="NTF2_dom"/>
</dbReference>
<proteinExistence type="inferred from homology"/>
<dbReference type="InterPro" id="IPR032710">
    <property type="entry name" value="NTF2-like_dom_sf"/>
</dbReference>
<evidence type="ECO:0000256" key="4">
    <source>
        <dbReference type="ARBA" id="ARBA00022490"/>
    </source>
</evidence>
<dbReference type="InterPro" id="IPR032675">
    <property type="entry name" value="LRR_dom_sf"/>
</dbReference>
<dbReference type="PANTHER" id="PTHR10662:SF22">
    <property type="entry name" value="NUCLEAR RNA EXPORT FACTOR 1"/>
    <property type="match status" value="1"/>
</dbReference>
<dbReference type="SUPFAM" id="SSF52058">
    <property type="entry name" value="L domain-like"/>
    <property type="match status" value="1"/>
</dbReference>
<evidence type="ECO:0000256" key="6">
    <source>
        <dbReference type="ARBA" id="ARBA00022737"/>
    </source>
</evidence>
<sequence>MASRTQTPRNAPRAPAAARRGRGGRGGGGGLRSDRDGDLTMDIAVKGRGRIGKPTPPPSASRDLTSRISRGGARGGSILSGRARGAILRQAAASDISMKEARAPARQGGLTELKVTGWEKSKASSDADGGVSSLIKWMEKKASHKLGSRAKQVKIKKSHVEGSELVISVPAEDVGALVRISGYVWAGATVKIERVGAGTEEPGISTADLKATLKGVLERRYNADTKLLDLSALGQDADLQKQSIFEKKSTTQKFFPALMKVLEGAFDTPAEKDAAISSVSLANNELVDLTHVTTLSLTLPKLHNLDLSNNSLRKLSSLDNWRRRFFQLEHLVLSGNPIEQNDPEYPAEIMKWYPKLRLLNNIQVRTEEEVNSKATVTDLPFPVRTPLFQDQDGIAENFVRTFFAGFDSDRPALSGHYYDDQSDFSYAVNTQAPRDPAATGHTEKQEWDQYIKNSRNLKKIDHLPARTSRLFRGTQAISDSFASLPRTRHPDLATEARKWMIEAHIQPGVPDPSGNSPMGVDGFMIVVHGEYDELDSSGTQVTKKRSFDRTFIIGPGTGPSGVRVVNDMLTVRAYGGAQAFEPESVGEDAQQQNVAPADAVPQLPAGLTVEVAEQMVAELQKQTGMNVQFSKDCLEAAGWDFAKGMETFASVKGNLGPEAFA</sequence>
<keyword evidence="3" id="KW-0813">Transport</keyword>
<dbReference type="GeneID" id="54472194"/>
<gene>
    <name evidence="14" type="ORF">BDY17DRAFT_251644</name>
</gene>
<dbReference type="GO" id="GO:0003723">
    <property type="term" value="F:RNA binding"/>
    <property type="evidence" value="ECO:0007669"/>
    <property type="project" value="TreeGrafter"/>
</dbReference>
<dbReference type="PROSITE" id="PS50177">
    <property type="entry name" value="NTF2_DOMAIN"/>
    <property type="match status" value="1"/>
</dbReference>
<evidence type="ECO:0000256" key="10">
    <source>
        <dbReference type="ARBA" id="ARBA00069694"/>
    </source>
</evidence>
<evidence type="ECO:0000256" key="7">
    <source>
        <dbReference type="ARBA" id="ARBA00022816"/>
    </source>
</evidence>
<dbReference type="EMBL" id="MU001636">
    <property type="protein sequence ID" value="KAF2482350.1"/>
    <property type="molecule type" value="Genomic_DNA"/>
</dbReference>
<evidence type="ECO:0000256" key="11">
    <source>
        <dbReference type="SAM" id="MobiDB-lite"/>
    </source>
</evidence>
<evidence type="ECO:0000256" key="8">
    <source>
        <dbReference type="ARBA" id="ARBA00023242"/>
    </source>
</evidence>
<dbReference type="PROSITE" id="PS51281">
    <property type="entry name" value="TAP_C"/>
    <property type="match status" value="1"/>
</dbReference>
<dbReference type="AlphaFoldDB" id="A0A6A6PQH0"/>
<dbReference type="Gene3D" id="3.80.10.10">
    <property type="entry name" value="Ribonuclease Inhibitor"/>
    <property type="match status" value="1"/>
</dbReference>
<name>A0A6A6PQH0_9PEZI</name>
<feature type="region of interest" description="Disordered" evidence="11">
    <location>
        <begin position="1"/>
        <end position="77"/>
    </location>
</feature>
<dbReference type="GO" id="GO:0005634">
    <property type="term" value="C:nucleus"/>
    <property type="evidence" value="ECO:0007669"/>
    <property type="project" value="UniProtKB-SubCell"/>
</dbReference>
<protein>
    <recommendedName>
        <fullName evidence="10">mRNA export factor MEX67</fullName>
    </recommendedName>
</protein>